<feature type="domain" description="UvrD-like helicase ATP-binding" evidence="16">
    <location>
        <begin position="4"/>
        <end position="460"/>
    </location>
</feature>
<evidence type="ECO:0000256" key="15">
    <source>
        <dbReference type="SAM" id="Coils"/>
    </source>
</evidence>
<dbReference type="GO" id="GO:0006302">
    <property type="term" value="P:double-strand break repair"/>
    <property type="evidence" value="ECO:0007669"/>
    <property type="project" value="InterPro"/>
</dbReference>
<dbReference type="InterPro" id="IPR027417">
    <property type="entry name" value="P-loop_NTPase"/>
</dbReference>
<dbReference type="SUPFAM" id="SSF52980">
    <property type="entry name" value="Restriction endonuclease-like"/>
    <property type="match status" value="1"/>
</dbReference>
<dbReference type="PROSITE" id="PS51198">
    <property type="entry name" value="UVRD_HELICASE_ATP_BIND"/>
    <property type="match status" value="1"/>
</dbReference>
<keyword evidence="5 14" id="KW-0347">Helicase</keyword>
<sequence length="1239" mass="139523">MVPRIFAPAQQEAIAARSGPVLVSAGAGSGKTSVLVERVLTRVLDEGLDLDRLLIVTFTEAAALEMKERIKHAILARIAQGDTSARLRQNLARLPQASISTLHSFCMNVLRRGVLDLPIDPGVSVLEPAAAMILMHQALDDVLMRAYQKDDPDFWAFVDAYGDDRSERSLRNVILAIHQFAKSQPRPMAWLAQVMQRLRQDAACETLRDVHFIDAYQQMLLRRLDESLMHYQRIVSELLRMDGPASYQRHFEERIHLVHHVKQRVQELAWDGTEGQGLSRLPSVKDEDAAKERIAGVRAQAEDRLKEVLQELKTPPAVYFEELRAAVPPLSYAVFLVTAFEEMYQEKKRMRGMVDFSDLEHYAHQALRNETDGPTALAYAFQEQFAEIIVDEYQDTSPIQDAVLTAVARTGEVNVFQVGDVKQSIYRFRMAEPLLFLKKMQLADGAPGKRILLAENFRSRVSVIEAVNGLFGMIMTREFGGLAYREEGQMSASAEYPFDPDALNAPVRLLIIDRAASQGTRDEDEVALDTQDEDGATAHTDIEEEIEASETEREAQEIARQIHALRRAGKKVYRPAASEYTPLSYGDIAILLRAARGQANVITDVLRSHGIPCVSDQGPSFYDGIEIRIAVSLLQVIDNPRQDIPLAAVLRSRIFSFSTTDLAEIRAGKRGCFFDALTEQQKVESPLRSRIQSFFEILNVWRTEVRMMSAGAAVSYLLGASRWMALCSVMERGAERVARLETLLHQALAFDASHGGDFSDFVTYVVAQHERMDEEGPARALEMQDAVQIMTIHKSKGLEFPVVFVARLGQRFRLTSKTAGIAFHRNLGLGPRFVDQSRRARADTVLARVIQEEERIAALTEELRVLYVAMTRAREQLYLVGTVRDLAVARQSYEDVARAATSDAALSFSDLTRARAMLDWIAPVVVKMQAHRAAPIEWSPLCEPFQEEPEKPQGEFTDARPSTSLRVIEQVARASLTFYEQRAKNVSLPAKVSVTEWKRAWDDEDAVRVAERIPALSTLRRKGQGSKEKRVDSLARGTFVHAVLQQVDLRKPLHAKEVLREEVARLRTAGWLDPLPDDEIPYDELVSFFQSGLGQRLLRHPDCVRREVSFLMAVKEDVVRYREGVDDPVERLLAMPEEHIKDAHVAAGFVMMQGTVDAILIEDEQIAIIDYKTDRGNEDLDTLAARYARQVSAYAIALERAWKRPVSQGWLYFTARSEAVCVWPPQSDRKGYGYGYEII</sequence>
<dbReference type="GO" id="GO:0005524">
    <property type="term" value="F:ATP binding"/>
    <property type="evidence" value="ECO:0007669"/>
    <property type="project" value="UniProtKB-UniRule"/>
</dbReference>
<keyword evidence="4 14" id="KW-0378">Hydrolase</keyword>
<organism evidence="18 19">
    <name type="scientific">Ferroacidibacillus organovorans</name>
    <dbReference type="NCBI Taxonomy" id="1765683"/>
    <lineage>
        <taxon>Bacteria</taxon>
        <taxon>Bacillati</taxon>
        <taxon>Bacillota</taxon>
        <taxon>Bacilli</taxon>
        <taxon>Bacillales</taxon>
        <taxon>Alicyclobacillaceae</taxon>
        <taxon>Ferroacidibacillus</taxon>
    </lineage>
</organism>
<dbReference type="GO" id="GO:0000725">
    <property type="term" value="P:recombinational repair"/>
    <property type="evidence" value="ECO:0007669"/>
    <property type="project" value="TreeGrafter"/>
</dbReference>
<dbReference type="RefSeq" id="WP_067567064.1">
    <property type="nucleotide sequence ID" value="NZ_LSUQ01000070.1"/>
</dbReference>
<evidence type="ECO:0000313" key="19">
    <source>
        <dbReference type="Proteomes" id="UP000077421"/>
    </source>
</evidence>
<dbReference type="NCBIfam" id="TIGR02785">
    <property type="entry name" value="addA_Gpos"/>
    <property type="match status" value="1"/>
</dbReference>
<comment type="catalytic activity">
    <reaction evidence="11">
        <text>Couples ATP hydrolysis with the unwinding of duplex DNA by translocating in the 3'-5' direction.</text>
        <dbReference type="EC" id="5.6.2.4"/>
    </reaction>
</comment>
<keyword evidence="8" id="KW-0238">DNA-binding</keyword>
<keyword evidence="3" id="KW-0227">DNA damage</keyword>
<dbReference type="Pfam" id="PF13361">
    <property type="entry name" value="UvrD_C"/>
    <property type="match status" value="2"/>
</dbReference>
<dbReference type="Gene3D" id="3.90.320.10">
    <property type="match status" value="1"/>
</dbReference>
<evidence type="ECO:0000256" key="5">
    <source>
        <dbReference type="ARBA" id="ARBA00022806"/>
    </source>
</evidence>
<keyword evidence="10" id="KW-0413">Isomerase</keyword>
<name>A0A853K7H6_9BACL</name>
<dbReference type="EMBL" id="LSUQ01000070">
    <property type="protein sequence ID" value="OAG91379.1"/>
    <property type="molecule type" value="Genomic_DNA"/>
</dbReference>
<dbReference type="EC" id="5.6.2.4" evidence="12"/>
<accession>A0A853K7H6</accession>
<evidence type="ECO:0000256" key="8">
    <source>
        <dbReference type="ARBA" id="ARBA00023125"/>
    </source>
</evidence>
<evidence type="ECO:0000256" key="12">
    <source>
        <dbReference type="ARBA" id="ARBA00034808"/>
    </source>
</evidence>
<dbReference type="Pfam" id="PF00580">
    <property type="entry name" value="UvrD-helicase"/>
    <property type="match status" value="2"/>
</dbReference>
<dbReference type="Gene3D" id="3.40.50.300">
    <property type="entry name" value="P-loop containing nucleotide triphosphate hydrolases"/>
    <property type="match status" value="4"/>
</dbReference>
<keyword evidence="2 14" id="KW-0547">Nucleotide-binding</keyword>
<dbReference type="InterPro" id="IPR011335">
    <property type="entry name" value="Restrct_endonuc-II-like"/>
</dbReference>
<feature type="binding site" evidence="14">
    <location>
        <begin position="25"/>
        <end position="32"/>
    </location>
    <ligand>
        <name>ATP</name>
        <dbReference type="ChEBI" id="CHEBI:30616"/>
    </ligand>
</feature>
<evidence type="ECO:0000256" key="6">
    <source>
        <dbReference type="ARBA" id="ARBA00022839"/>
    </source>
</evidence>
<dbReference type="InterPro" id="IPR014016">
    <property type="entry name" value="UvrD-like_ATP-bd"/>
</dbReference>
<dbReference type="PANTHER" id="PTHR11070">
    <property type="entry name" value="UVRD / RECB / PCRA DNA HELICASE FAMILY MEMBER"/>
    <property type="match status" value="1"/>
</dbReference>
<evidence type="ECO:0000256" key="7">
    <source>
        <dbReference type="ARBA" id="ARBA00022840"/>
    </source>
</evidence>
<evidence type="ECO:0000256" key="9">
    <source>
        <dbReference type="ARBA" id="ARBA00023204"/>
    </source>
</evidence>
<dbReference type="PANTHER" id="PTHR11070:SF48">
    <property type="entry name" value="ATP-DEPENDENT HELICASE_NUCLEASE SUBUNIT A"/>
    <property type="match status" value="1"/>
</dbReference>
<evidence type="ECO:0000256" key="3">
    <source>
        <dbReference type="ARBA" id="ARBA00022763"/>
    </source>
</evidence>
<evidence type="ECO:0000256" key="11">
    <source>
        <dbReference type="ARBA" id="ARBA00034617"/>
    </source>
</evidence>
<gene>
    <name evidence="18" type="ORF">AYW79_13790</name>
</gene>
<dbReference type="GO" id="GO:0004527">
    <property type="term" value="F:exonuclease activity"/>
    <property type="evidence" value="ECO:0007669"/>
    <property type="project" value="UniProtKB-KW"/>
</dbReference>
<keyword evidence="7 14" id="KW-0067">ATP-binding</keyword>
<dbReference type="PROSITE" id="PS51217">
    <property type="entry name" value="UVRD_HELICASE_CTER"/>
    <property type="match status" value="1"/>
</dbReference>
<keyword evidence="9" id="KW-0234">DNA repair</keyword>
<comment type="catalytic activity">
    <reaction evidence="13">
        <text>ATP + H2O = ADP + phosphate + H(+)</text>
        <dbReference type="Rhea" id="RHEA:13065"/>
        <dbReference type="ChEBI" id="CHEBI:15377"/>
        <dbReference type="ChEBI" id="CHEBI:15378"/>
        <dbReference type="ChEBI" id="CHEBI:30616"/>
        <dbReference type="ChEBI" id="CHEBI:43474"/>
        <dbReference type="ChEBI" id="CHEBI:456216"/>
        <dbReference type="EC" id="5.6.2.4"/>
    </reaction>
</comment>
<proteinExistence type="predicted"/>
<keyword evidence="15" id="KW-0175">Coiled coil</keyword>
<feature type="coiled-coil region" evidence="15">
    <location>
        <begin position="539"/>
        <end position="568"/>
    </location>
</feature>
<evidence type="ECO:0000256" key="10">
    <source>
        <dbReference type="ARBA" id="ARBA00023235"/>
    </source>
</evidence>
<evidence type="ECO:0000259" key="17">
    <source>
        <dbReference type="PROSITE" id="PS51217"/>
    </source>
</evidence>
<dbReference type="InterPro" id="IPR038726">
    <property type="entry name" value="PDDEXK_AddAB-type"/>
</dbReference>
<evidence type="ECO:0000256" key="1">
    <source>
        <dbReference type="ARBA" id="ARBA00022722"/>
    </source>
</evidence>
<dbReference type="SUPFAM" id="SSF52540">
    <property type="entry name" value="P-loop containing nucleoside triphosphate hydrolases"/>
    <property type="match status" value="1"/>
</dbReference>
<feature type="domain" description="UvrD-like helicase C-terminal" evidence="17">
    <location>
        <begin position="507"/>
        <end position="797"/>
    </location>
</feature>
<protein>
    <recommendedName>
        <fullName evidence="12">DNA 3'-5' helicase</fullName>
        <ecNumber evidence="12">5.6.2.4</ecNumber>
    </recommendedName>
</protein>
<dbReference type="GO" id="GO:0043138">
    <property type="term" value="F:3'-5' DNA helicase activity"/>
    <property type="evidence" value="ECO:0007669"/>
    <property type="project" value="UniProtKB-EC"/>
</dbReference>
<evidence type="ECO:0000256" key="4">
    <source>
        <dbReference type="ARBA" id="ARBA00022801"/>
    </source>
</evidence>
<reference evidence="18 19" key="1">
    <citation type="submission" date="2016-02" db="EMBL/GenBank/DDBJ databases">
        <title>Draft genome sequence of Acidibacillus ferrooxidans SLC66.</title>
        <authorList>
            <person name="Oliveira G."/>
            <person name="Nancucheo I."/>
            <person name="Dall'Agnol H."/>
            <person name="Johnson B."/>
            <person name="Oliveira R."/>
            <person name="Nunes G.L."/>
            <person name="Tzotzos G."/>
            <person name="Orellana S.C."/>
            <person name="Salim A.C."/>
            <person name="Araujo F.M."/>
        </authorList>
    </citation>
    <scope>NUCLEOTIDE SEQUENCE [LARGE SCALE GENOMIC DNA]</scope>
    <source>
        <strain evidence="18 19">SLC66</strain>
    </source>
</reference>
<evidence type="ECO:0000256" key="14">
    <source>
        <dbReference type="PROSITE-ProRule" id="PRU00560"/>
    </source>
</evidence>
<dbReference type="GO" id="GO:0005829">
    <property type="term" value="C:cytosol"/>
    <property type="evidence" value="ECO:0007669"/>
    <property type="project" value="TreeGrafter"/>
</dbReference>
<dbReference type="GO" id="GO:0003677">
    <property type="term" value="F:DNA binding"/>
    <property type="evidence" value="ECO:0007669"/>
    <property type="project" value="UniProtKB-KW"/>
</dbReference>
<evidence type="ECO:0000259" key="16">
    <source>
        <dbReference type="PROSITE" id="PS51198"/>
    </source>
</evidence>
<dbReference type="Proteomes" id="UP000077421">
    <property type="component" value="Unassembled WGS sequence"/>
</dbReference>
<evidence type="ECO:0000256" key="13">
    <source>
        <dbReference type="ARBA" id="ARBA00048988"/>
    </source>
</evidence>
<keyword evidence="6" id="KW-0269">Exonuclease</keyword>
<dbReference type="InterPro" id="IPR014017">
    <property type="entry name" value="DNA_helicase_UvrD-like_C"/>
</dbReference>
<dbReference type="InterPro" id="IPR014152">
    <property type="entry name" value="AddA"/>
</dbReference>
<dbReference type="AlphaFoldDB" id="A0A853K7H6"/>
<dbReference type="GO" id="GO:0033202">
    <property type="term" value="C:DNA helicase complex"/>
    <property type="evidence" value="ECO:0007669"/>
    <property type="project" value="TreeGrafter"/>
</dbReference>
<dbReference type="Pfam" id="PF12705">
    <property type="entry name" value="PDDEXK_1"/>
    <property type="match status" value="1"/>
</dbReference>
<evidence type="ECO:0000313" key="18">
    <source>
        <dbReference type="EMBL" id="OAG91379.1"/>
    </source>
</evidence>
<evidence type="ECO:0000256" key="2">
    <source>
        <dbReference type="ARBA" id="ARBA00022741"/>
    </source>
</evidence>
<dbReference type="InterPro" id="IPR011604">
    <property type="entry name" value="PDDEXK-like_dom_sf"/>
</dbReference>
<keyword evidence="1" id="KW-0540">Nuclease</keyword>
<dbReference type="InterPro" id="IPR000212">
    <property type="entry name" value="DNA_helicase_UvrD/REP"/>
</dbReference>
<comment type="caution">
    <text evidence="18">The sequence shown here is derived from an EMBL/GenBank/DDBJ whole genome shotgun (WGS) entry which is preliminary data.</text>
</comment>